<dbReference type="PANTHER" id="PTHR43792:SF16">
    <property type="entry name" value="N-ACETYLTRANSFERASE DOMAIN-CONTAINING PROTEIN"/>
    <property type="match status" value="1"/>
</dbReference>
<dbReference type="PROSITE" id="PS51186">
    <property type="entry name" value="GNAT"/>
    <property type="match status" value="1"/>
</dbReference>
<dbReference type="Gene3D" id="3.40.630.30">
    <property type="match status" value="1"/>
</dbReference>
<dbReference type="InterPro" id="IPR051531">
    <property type="entry name" value="N-acetyltransferase"/>
</dbReference>
<reference evidence="2 3" key="1">
    <citation type="submission" date="2018-01" db="EMBL/GenBank/DDBJ databases">
        <title>Whole genome analyses suggest that Burkholderia sensu lato contains two further novel genera in the rhizoxinica-symbiotica group Mycetohabitans gen. nov., and Trinickia gen. nov.: implications for the evolution of diazotrophy and nodulation in the Burkholderiaceae.</title>
        <authorList>
            <person name="Estrada-de los Santos P."/>
            <person name="Palmer M."/>
            <person name="Chavez-Ramirez B."/>
            <person name="Beukes C."/>
            <person name="Steenkamp E.T."/>
            <person name="Hirsch A.M."/>
            <person name="Manyaka P."/>
            <person name="Maluk M."/>
            <person name="Lafos M."/>
            <person name="Crook M."/>
            <person name="Gross E."/>
            <person name="Simon M.F."/>
            <person name="Bueno dos Reis Junior F."/>
            <person name="Poole P.S."/>
            <person name="Venter S.N."/>
            <person name="James E.K."/>
        </authorList>
    </citation>
    <scope>NUCLEOTIDE SEQUENCE [LARGE SCALE GENOMIC DNA]</scope>
    <source>
        <strain evidence="2 3">GIMN1.004</strain>
    </source>
</reference>
<dbReference type="GO" id="GO:0016747">
    <property type="term" value="F:acyltransferase activity, transferring groups other than amino-acyl groups"/>
    <property type="evidence" value="ECO:0007669"/>
    <property type="project" value="InterPro"/>
</dbReference>
<dbReference type="AlphaFoldDB" id="A0A2N7VL05"/>
<dbReference type="EMBL" id="PNYA01000017">
    <property type="protein sequence ID" value="PMS17823.1"/>
    <property type="molecule type" value="Genomic_DNA"/>
</dbReference>
<keyword evidence="2" id="KW-0808">Transferase</keyword>
<evidence type="ECO:0000259" key="1">
    <source>
        <dbReference type="PROSITE" id="PS51186"/>
    </source>
</evidence>
<gene>
    <name evidence="2" type="ORF">C0Z18_18415</name>
</gene>
<dbReference type="Proteomes" id="UP000235616">
    <property type="component" value="Unassembled WGS sequence"/>
</dbReference>
<organism evidence="2 3">
    <name type="scientific">Trinickia dabaoshanensis</name>
    <dbReference type="NCBI Taxonomy" id="564714"/>
    <lineage>
        <taxon>Bacteria</taxon>
        <taxon>Pseudomonadati</taxon>
        <taxon>Pseudomonadota</taxon>
        <taxon>Betaproteobacteria</taxon>
        <taxon>Burkholderiales</taxon>
        <taxon>Burkholderiaceae</taxon>
        <taxon>Trinickia</taxon>
    </lineage>
</organism>
<name>A0A2N7VL05_9BURK</name>
<protein>
    <submittedName>
        <fullName evidence="2">GNAT family N-acetyltransferase</fullName>
    </submittedName>
</protein>
<comment type="caution">
    <text evidence="2">The sequence shown here is derived from an EMBL/GenBank/DDBJ whole genome shotgun (WGS) entry which is preliminary data.</text>
</comment>
<dbReference type="Pfam" id="PF13302">
    <property type="entry name" value="Acetyltransf_3"/>
    <property type="match status" value="1"/>
</dbReference>
<evidence type="ECO:0000313" key="3">
    <source>
        <dbReference type="Proteomes" id="UP000235616"/>
    </source>
</evidence>
<dbReference type="PANTHER" id="PTHR43792">
    <property type="entry name" value="GNAT FAMILY, PUTATIVE (AFU_ORTHOLOGUE AFUA_3G00765)-RELATED-RELATED"/>
    <property type="match status" value="1"/>
</dbReference>
<keyword evidence="3" id="KW-1185">Reference proteome</keyword>
<accession>A0A2N7VL05</accession>
<dbReference type="RefSeq" id="WP_102646864.1">
    <property type="nucleotide sequence ID" value="NZ_PNYA01000017.1"/>
</dbReference>
<feature type="domain" description="N-acetyltransferase" evidence="1">
    <location>
        <begin position="13"/>
        <end position="180"/>
    </location>
</feature>
<dbReference type="InterPro" id="IPR000182">
    <property type="entry name" value="GNAT_dom"/>
</dbReference>
<dbReference type="OrthoDB" id="9801656at2"/>
<dbReference type="SUPFAM" id="SSF55729">
    <property type="entry name" value="Acyl-CoA N-acyltransferases (Nat)"/>
    <property type="match status" value="1"/>
</dbReference>
<dbReference type="InterPro" id="IPR016181">
    <property type="entry name" value="Acyl_CoA_acyltransferase"/>
</dbReference>
<proteinExistence type="predicted"/>
<sequence length="180" mass="20566">MSHSDREIDTERLMLRLPSREHFERSVAMWSDAEVTRFIGGRSFTREETWARLLRYVGHWQMLDYGYWVVLERETGSYIGEVGFADYHRDLGPTSSGAPEAGWALVPRVHGKGYATEAVRAATRWADRRWPNGRTICMIDPQNALSLRVAEKCGYAPVRRATYRGVESTICERVGGAVLR</sequence>
<evidence type="ECO:0000313" key="2">
    <source>
        <dbReference type="EMBL" id="PMS17823.1"/>
    </source>
</evidence>